<gene>
    <name evidence="3" type="ORF">WMO66_07340</name>
</gene>
<feature type="transmembrane region" description="Helical" evidence="2">
    <location>
        <begin position="12"/>
        <end position="39"/>
    </location>
</feature>
<dbReference type="Proteomes" id="UP001491552">
    <property type="component" value="Unassembled WGS sequence"/>
</dbReference>
<proteinExistence type="predicted"/>
<keyword evidence="4" id="KW-1185">Reference proteome</keyword>
<sequence>MKPFRNRLRDALAPLIPVVQVALITAAAIGNVLIAASIFLNAKKLGALFLPALALYFVLLTVLLAAILRRRELDRLHALVGDEQFYEWYPRQRRRDERRRARMKRALEKHDRKARRKEPKR</sequence>
<keyword evidence="2" id="KW-0812">Transmembrane</keyword>
<keyword evidence="2" id="KW-0472">Membrane</keyword>
<accession>A0ABV1G6M9</accession>
<evidence type="ECO:0000313" key="3">
    <source>
        <dbReference type="EMBL" id="MEQ2511060.1"/>
    </source>
</evidence>
<organism evidence="3 4">
    <name type="scientific">Faecousia intestinalis</name>
    <dbReference type="NCBI Taxonomy" id="3133167"/>
    <lineage>
        <taxon>Bacteria</taxon>
        <taxon>Bacillati</taxon>
        <taxon>Bacillota</taxon>
        <taxon>Clostridia</taxon>
        <taxon>Eubacteriales</taxon>
        <taxon>Oscillospiraceae</taxon>
        <taxon>Faecousia</taxon>
    </lineage>
</organism>
<evidence type="ECO:0000256" key="2">
    <source>
        <dbReference type="SAM" id="Phobius"/>
    </source>
</evidence>
<comment type="caution">
    <text evidence="3">The sequence shown here is derived from an EMBL/GenBank/DDBJ whole genome shotgun (WGS) entry which is preliminary data.</text>
</comment>
<protein>
    <submittedName>
        <fullName evidence="3">Uncharacterized protein</fullName>
    </submittedName>
</protein>
<name>A0ABV1G6M9_9FIRM</name>
<evidence type="ECO:0000256" key="1">
    <source>
        <dbReference type="SAM" id="MobiDB-lite"/>
    </source>
</evidence>
<evidence type="ECO:0000313" key="4">
    <source>
        <dbReference type="Proteomes" id="UP001491552"/>
    </source>
</evidence>
<reference evidence="3 4" key="1">
    <citation type="submission" date="2024-03" db="EMBL/GenBank/DDBJ databases">
        <title>Human intestinal bacterial collection.</title>
        <authorList>
            <person name="Pauvert C."/>
            <person name="Hitch T.C.A."/>
            <person name="Clavel T."/>
        </authorList>
    </citation>
    <scope>NUCLEOTIDE SEQUENCE [LARGE SCALE GENOMIC DNA]</scope>
    <source>
        <strain evidence="3 4">CLA-AA-H192</strain>
    </source>
</reference>
<feature type="region of interest" description="Disordered" evidence="1">
    <location>
        <begin position="93"/>
        <end position="121"/>
    </location>
</feature>
<feature type="compositionally biased region" description="Basic and acidic residues" evidence="1">
    <location>
        <begin position="94"/>
        <end position="111"/>
    </location>
</feature>
<feature type="compositionally biased region" description="Basic residues" evidence="1">
    <location>
        <begin position="112"/>
        <end position="121"/>
    </location>
</feature>
<dbReference type="RefSeq" id="WP_349135758.1">
    <property type="nucleotide sequence ID" value="NZ_JBBMFF010000209.1"/>
</dbReference>
<feature type="transmembrane region" description="Helical" evidence="2">
    <location>
        <begin position="45"/>
        <end position="68"/>
    </location>
</feature>
<dbReference type="EMBL" id="JBBMFF010000209">
    <property type="protein sequence ID" value="MEQ2511060.1"/>
    <property type="molecule type" value="Genomic_DNA"/>
</dbReference>
<keyword evidence="2" id="KW-1133">Transmembrane helix</keyword>